<name>A0ABS6JF87_9BACI</name>
<accession>A0ABS6JF87</accession>
<keyword evidence="2" id="KW-0004">4Fe-4S</keyword>
<evidence type="ECO:0000256" key="2">
    <source>
        <dbReference type="ARBA" id="ARBA00022485"/>
    </source>
</evidence>
<sequence>MKQFGFLFDLDRCTGCNACVISCLNENCQSSRSLRRVILANNKFFLSISCNHCSQPECLQICPKIAFKKRDNGVVELNHNRCDGCGLCVTVCPYGAIQVNSLTGIVEKCNMCNIESLESNLPPCIQACQTSALQLSNLYSEIHENVVTDLEGFPNPHITKPSLRIVSRKMKRNSWNN</sequence>
<keyword evidence="3" id="KW-0479">Metal-binding</keyword>
<dbReference type="Proteomes" id="UP000784880">
    <property type="component" value="Unassembled WGS sequence"/>
</dbReference>
<evidence type="ECO:0000256" key="4">
    <source>
        <dbReference type="ARBA" id="ARBA00022737"/>
    </source>
</evidence>
<keyword evidence="4" id="KW-0677">Repeat</keyword>
<evidence type="ECO:0000256" key="6">
    <source>
        <dbReference type="ARBA" id="ARBA00023004"/>
    </source>
</evidence>
<feature type="domain" description="4Fe-4S ferredoxin-type" evidence="8">
    <location>
        <begin position="4"/>
        <end position="33"/>
    </location>
</feature>
<feature type="domain" description="4Fe-4S ferredoxin-type" evidence="8">
    <location>
        <begin position="73"/>
        <end position="102"/>
    </location>
</feature>
<proteinExistence type="predicted"/>
<reference evidence="9 10" key="1">
    <citation type="submission" date="2021-06" db="EMBL/GenBank/DDBJ databases">
        <title>Bacillus sp. RD4P76, an endophyte from a halophyte.</title>
        <authorList>
            <person name="Sun J.-Q."/>
        </authorList>
    </citation>
    <scope>NUCLEOTIDE SEQUENCE [LARGE SCALE GENOMIC DNA]</scope>
    <source>
        <strain evidence="9 10">CGMCC 1.15917</strain>
    </source>
</reference>
<keyword evidence="5" id="KW-0249">Electron transport</keyword>
<dbReference type="Pfam" id="PF13247">
    <property type="entry name" value="Fer4_11"/>
    <property type="match status" value="1"/>
</dbReference>
<keyword evidence="6" id="KW-0408">Iron</keyword>
<protein>
    <submittedName>
        <fullName evidence="9">4Fe-4S binding protein</fullName>
    </submittedName>
</protein>
<dbReference type="RefSeq" id="WP_217066532.1">
    <property type="nucleotide sequence ID" value="NZ_JAHQCS010000097.1"/>
</dbReference>
<dbReference type="InterPro" id="IPR050954">
    <property type="entry name" value="ET_IronSulfur_Cluster-Binding"/>
</dbReference>
<keyword evidence="1" id="KW-0813">Transport</keyword>
<dbReference type="PANTHER" id="PTHR43177">
    <property type="entry name" value="PROTEIN NRFC"/>
    <property type="match status" value="1"/>
</dbReference>
<evidence type="ECO:0000259" key="8">
    <source>
        <dbReference type="PROSITE" id="PS51379"/>
    </source>
</evidence>
<evidence type="ECO:0000256" key="7">
    <source>
        <dbReference type="ARBA" id="ARBA00023014"/>
    </source>
</evidence>
<evidence type="ECO:0000313" key="10">
    <source>
        <dbReference type="Proteomes" id="UP000784880"/>
    </source>
</evidence>
<evidence type="ECO:0000256" key="5">
    <source>
        <dbReference type="ARBA" id="ARBA00022982"/>
    </source>
</evidence>
<dbReference type="PROSITE" id="PS51379">
    <property type="entry name" value="4FE4S_FER_2"/>
    <property type="match status" value="2"/>
</dbReference>
<dbReference type="PANTHER" id="PTHR43177:SF5">
    <property type="entry name" value="ANAEROBIC DIMETHYL SULFOXIDE REDUCTASE CHAIN B-RELATED"/>
    <property type="match status" value="1"/>
</dbReference>
<keyword evidence="7" id="KW-0411">Iron-sulfur</keyword>
<organism evidence="9 10">
    <name type="scientific">Evansella tamaricis</name>
    <dbReference type="NCBI Taxonomy" id="2069301"/>
    <lineage>
        <taxon>Bacteria</taxon>
        <taxon>Bacillati</taxon>
        <taxon>Bacillota</taxon>
        <taxon>Bacilli</taxon>
        <taxon>Bacillales</taxon>
        <taxon>Bacillaceae</taxon>
        <taxon>Evansella</taxon>
    </lineage>
</organism>
<comment type="caution">
    <text evidence="9">The sequence shown here is derived from an EMBL/GenBank/DDBJ whole genome shotgun (WGS) entry which is preliminary data.</text>
</comment>
<evidence type="ECO:0000256" key="3">
    <source>
        <dbReference type="ARBA" id="ARBA00022723"/>
    </source>
</evidence>
<dbReference type="Pfam" id="PF12800">
    <property type="entry name" value="Fer4_4"/>
    <property type="match status" value="1"/>
</dbReference>
<dbReference type="PROSITE" id="PS00198">
    <property type="entry name" value="4FE4S_FER_1"/>
    <property type="match status" value="1"/>
</dbReference>
<evidence type="ECO:0000313" key="9">
    <source>
        <dbReference type="EMBL" id="MBU9712345.1"/>
    </source>
</evidence>
<dbReference type="InterPro" id="IPR017896">
    <property type="entry name" value="4Fe4S_Fe-S-bd"/>
</dbReference>
<evidence type="ECO:0000256" key="1">
    <source>
        <dbReference type="ARBA" id="ARBA00022448"/>
    </source>
</evidence>
<dbReference type="InterPro" id="IPR017900">
    <property type="entry name" value="4Fe4S_Fe_S_CS"/>
</dbReference>
<gene>
    <name evidence="9" type="ORF">KS419_11395</name>
</gene>
<keyword evidence="10" id="KW-1185">Reference proteome</keyword>
<dbReference type="EMBL" id="JAHQCS010000097">
    <property type="protein sequence ID" value="MBU9712345.1"/>
    <property type="molecule type" value="Genomic_DNA"/>
</dbReference>